<dbReference type="InParanoid" id="A0A5C3PT84"/>
<keyword evidence="2" id="KW-1185">Reference proteome</keyword>
<evidence type="ECO:0000313" key="1">
    <source>
        <dbReference type="EMBL" id="TFK92611.1"/>
    </source>
</evidence>
<protein>
    <submittedName>
        <fullName evidence="1">Uncharacterized protein</fullName>
    </submittedName>
</protein>
<dbReference type="EMBL" id="ML210995">
    <property type="protein sequence ID" value="TFK92611.1"/>
    <property type="molecule type" value="Genomic_DNA"/>
</dbReference>
<dbReference type="Proteomes" id="UP000308197">
    <property type="component" value="Unassembled WGS sequence"/>
</dbReference>
<gene>
    <name evidence="1" type="ORF">K466DRAFT_581750</name>
</gene>
<reference evidence="1 2" key="1">
    <citation type="journal article" date="2019" name="Nat. Ecol. Evol.">
        <title>Megaphylogeny resolves global patterns of mushroom evolution.</title>
        <authorList>
            <person name="Varga T."/>
            <person name="Krizsan K."/>
            <person name="Foldi C."/>
            <person name="Dima B."/>
            <person name="Sanchez-Garcia M."/>
            <person name="Sanchez-Ramirez S."/>
            <person name="Szollosi G.J."/>
            <person name="Szarkandi J.G."/>
            <person name="Papp V."/>
            <person name="Albert L."/>
            <person name="Andreopoulos W."/>
            <person name="Angelini C."/>
            <person name="Antonin V."/>
            <person name="Barry K.W."/>
            <person name="Bougher N.L."/>
            <person name="Buchanan P."/>
            <person name="Buyck B."/>
            <person name="Bense V."/>
            <person name="Catcheside P."/>
            <person name="Chovatia M."/>
            <person name="Cooper J."/>
            <person name="Damon W."/>
            <person name="Desjardin D."/>
            <person name="Finy P."/>
            <person name="Geml J."/>
            <person name="Haridas S."/>
            <person name="Hughes K."/>
            <person name="Justo A."/>
            <person name="Karasinski D."/>
            <person name="Kautmanova I."/>
            <person name="Kiss B."/>
            <person name="Kocsube S."/>
            <person name="Kotiranta H."/>
            <person name="LaButti K.M."/>
            <person name="Lechner B.E."/>
            <person name="Liimatainen K."/>
            <person name="Lipzen A."/>
            <person name="Lukacs Z."/>
            <person name="Mihaltcheva S."/>
            <person name="Morgado L.N."/>
            <person name="Niskanen T."/>
            <person name="Noordeloos M.E."/>
            <person name="Ohm R.A."/>
            <person name="Ortiz-Santana B."/>
            <person name="Ovrebo C."/>
            <person name="Racz N."/>
            <person name="Riley R."/>
            <person name="Savchenko A."/>
            <person name="Shiryaev A."/>
            <person name="Soop K."/>
            <person name="Spirin V."/>
            <person name="Szebenyi C."/>
            <person name="Tomsovsky M."/>
            <person name="Tulloss R.E."/>
            <person name="Uehling J."/>
            <person name="Grigoriev I.V."/>
            <person name="Vagvolgyi C."/>
            <person name="Papp T."/>
            <person name="Martin F.M."/>
            <person name="Miettinen O."/>
            <person name="Hibbett D.S."/>
            <person name="Nagy L.G."/>
        </authorList>
    </citation>
    <scope>NUCLEOTIDE SEQUENCE [LARGE SCALE GENOMIC DNA]</scope>
    <source>
        <strain evidence="1 2">HHB13444</strain>
    </source>
</reference>
<dbReference type="AlphaFoldDB" id="A0A5C3PT84"/>
<evidence type="ECO:0000313" key="2">
    <source>
        <dbReference type="Proteomes" id="UP000308197"/>
    </source>
</evidence>
<sequence length="86" mass="9458">MPKPAAAAHTLLPTYARTPRSPTSVWSPLAAGRISSRHTRLRQHVPVWRYFTYSVTVAGVRAEATGELHHCAGLIVVDETRVLLTV</sequence>
<accession>A0A5C3PT84</accession>
<proteinExistence type="predicted"/>
<name>A0A5C3PT84_9APHY</name>
<organism evidence="1 2">
    <name type="scientific">Polyporus arcularius HHB13444</name>
    <dbReference type="NCBI Taxonomy" id="1314778"/>
    <lineage>
        <taxon>Eukaryota</taxon>
        <taxon>Fungi</taxon>
        <taxon>Dikarya</taxon>
        <taxon>Basidiomycota</taxon>
        <taxon>Agaricomycotina</taxon>
        <taxon>Agaricomycetes</taxon>
        <taxon>Polyporales</taxon>
        <taxon>Polyporaceae</taxon>
        <taxon>Polyporus</taxon>
    </lineage>
</organism>